<gene>
    <name evidence="1" type="ORF">HPLM_LOCUS9651</name>
</gene>
<organism evidence="1 2">
    <name type="scientific">Haemonchus placei</name>
    <name type="common">Barber's pole worm</name>
    <dbReference type="NCBI Taxonomy" id="6290"/>
    <lineage>
        <taxon>Eukaryota</taxon>
        <taxon>Metazoa</taxon>
        <taxon>Ecdysozoa</taxon>
        <taxon>Nematoda</taxon>
        <taxon>Chromadorea</taxon>
        <taxon>Rhabditida</taxon>
        <taxon>Rhabditina</taxon>
        <taxon>Rhabditomorpha</taxon>
        <taxon>Strongyloidea</taxon>
        <taxon>Trichostrongylidae</taxon>
        <taxon>Haemonchus</taxon>
    </lineage>
</organism>
<accession>A0A3P7USF8</accession>
<evidence type="ECO:0000313" key="1">
    <source>
        <dbReference type="EMBL" id="VDO38060.1"/>
    </source>
</evidence>
<name>A0A3P7USF8_HAEPC</name>
<protein>
    <submittedName>
        <fullName evidence="1">Uncharacterized protein</fullName>
    </submittedName>
</protein>
<evidence type="ECO:0000313" key="2">
    <source>
        <dbReference type="Proteomes" id="UP000268014"/>
    </source>
</evidence>
<sequence length="52" mass="5693">MRCTNEHLFGYTPSRIRVEANAIDVDTAFYLACSVRNVEGVGRVLCLFAGVG</sequence>
<dbReference type="Proteomes" id="UP000268014">
    <property type="component" value="Unassembled WGS sequence"/>
</dbReference>
<dbReference type="AlphaFoldDB" id="A0A3P7USF8"/>
<keyword evidence="2" id="KW-1185">Reference proteome</keyword>
<reference evidence="1 2" key="1">
    <citation type="submission" date="2018-11" db="EMBL/GenBank/DDBJ databases">
        <authorList>
            <consortium name="Pathogen Informatics"/>
        </authorList>
    </citation>
    <scope>NUCLEOTIDE SEQUENCE [LARGE SCALE GENOMIC DNA]</scope>
    <source>
        <strain evidence="1 2">MHpl1</strain>
    </source>
</reference>
<dbReference type="EMBL" id="UZAF01017114">
    <property type="protein sequence ID" value="VDO38060.1"/>
    <property type="molecule type" value="Genomic_DNA"/>
</dbReference>
<proteinExistence type="predicted"/>